<evidence type="ECO:0000256" key="8">
    <source>
        <dbReference type="ARBA" id="ARBA00023136"/>
    </source>
</evidence>
<keyword evidence="11" id="KW-1185">Reference proteome</keyword>
<evidence type="ECO:0000256" key="6">
    <source>
        <dbReference type="ARBA" id="ARBA00022927"/>
    </source>
</evidence>
<dbReference type="GO" id="GO:0035673">
    <property type="term" value="F:oligopeptide transmembrane transporter activity"/>
    <property type="evidence" value="ECO:0007669"/>
    <property type="project" value="InterPro"/>
</dbReference>
<evidence type="ECO:0000313" key="11">
    <source>
        <dbReference type="Proteomes" id="UP000017559"/>
    </source>
</evidence>
<dbReference type="AlphaFoldDB" id="V2XD98"/>
<organism evidence="10 11">
    <name type="scientific">Moniliophthora roreri (strain MCA 2997)</name>
    <name type="common">Cocoa frosty pod rot fungus</name>
    <name type="synonym">Crinipellis roreri</name>
    <dbReference type="NCBI Taxonomy" id="1381753"/>
    <lineage>
        <taxon>Eukaryota</taxon>
        <taxon>Fungi</taxon>
        <taxon>Dikarya</taxon>
        <taxon>Basidiomycota</taxon>
        <taxon>Agaricomycotina</taxon>
        <taxon>Agaricomycetes</taxon>
        <taxon>Agaricomycetidae</taxon>
        <taxon>Agaricales</taxon>
        <taxon>Marasmiineae</taxon>
        <taxon>Marasmiaceae</taxon>
        <taxon>Moniliophthora</taxon>
    </lineage>
</organism>
<comment type="similarity">
    <text evidence="2">Belongs to the oligopeptide OPT transporter family.</text>
</comment>
<dbReference type="InterPro" id="IPR004648">
    <property type="entry name" value="Oligpept_transpt"/>
</dbReference>
<evidence type="ECO:0000256" key="1">
    <source>
        <dbReference type="ARBA" id="ARBA00004141"/>
    </source>
</evidence>
<evidence type="ECO:0000313" key="10">
    <source>
        <dbReference type="EMBL" id="ESK91682.1"/>
    </source>
</evidence>
<feature type="transmembrane region" description="Helical" evidence="9">
    <location>
        <begin position="96"/>
        <end position="114"/>
    </location>
</feature>
<proteinExistence type="inferred from homology"/>
<name>V2XD98_MONRO</name>
<dbReference type="InterPro" id="IPR004813">
    <property type="entry name" value="OPT"/>
</dbReference>
<dbReference type="GO" id="GO:0016020">
    <property type="term" value="C:membrane"/>
    <property type="evidence" value="ECO:0007669"/>
    <property type="project" value="UniProtKB-SubCell"/>
</dbReference>
<evidence type="ECO:0000256" key="5">
    <source>
        <dbReference type="ARBA" id="ARBA00022856"/>
    </source>
</evidence>
<feature type="transmembrane region" description="Helical" evidence="9">
    <location>
        <begin position="126"/>
        <end position="144"/>
    </location>
</feature>
<keyword evidence="6" id="KW-0653">Protein transport</keyword>
<protein>
    <submittedName>
        <fullName evidence="10">Peptide transporter mtd1</fullName>
    </submittedName>
</protein>
<dbReference type="PANTHER" id="PTHR22601">
    <property type="entry name" value="ISP4 LIKE PROTEIN"/>
    <property type="match status" value="1"/>
</dbReference>
<evidence type="ECO:0000256" key="9">
    <source>
        <dbReference type="SAM" id="Phobius"/>
    </source>
</evidence>
<comment type="subcellular location">
    <subcellularLocation>
        <location evidence="1">Membrane</location>
        <topology evidence="1">Multi-pass membrane protein</topology>
    </subcellularLocation>
</comment>
<evidence type="ECO:0000256" key="7">
    <source>
        <dbReference type="ARBA" id="ARBA00022989"/>
    </source>
</evidence>
<gene>
    <name evidence="10" type="ORF">Moror_10656</name>
</gene>
<dbReference type="Pfam" id="PF03169">
    <property type="entry name" value="OPT"/>
    <property type="match status" value="1"/>
</dbReference>
<keyword evidence="8 9" id="KW-0472">Membrane</keyword>
<dbReference type="EMBL" id="AWSO01000328">
    <property type="protein sequence ID" value="ESK91682.1"/>
    <property type="molecule type" value="Genomic_DNA"/>
</dbReference>
<accession>V2XD98</accession>
<sequence>MTQLNPPGHSDSGSQHYACPVSLSSPHPDISAQAFRPQVVFVSQLFLQTAAYIIGRFLHYIIPGPGNPNLRLQTADTPFWMFMNPSKFNIKEHTGILIMSAAATHGALAINIFAADDLFYEYTPNTAVAIFTLLGSQLLGYGLAG</sequence>
<evidence type="ECO:0000256" key="2">
    <source>
        <dbReference type="ARBA" id="ARBA00008807"/>
    </source>
</evidence>
<keyword evidence="7 9" id="KW-1133">Transmembrane helix</keyword>
<dbReference type="HOGENOM" id="CLU_1787307_0_0_1"/>
<keyword evidence="3" id="KW-0813">Transport</keyword>
<reference evidence="10 11" key="1">
    <citation type="journal article" date="2014" name="BMC Genomics">
        <title>Genome and secretome analysis of the hemibiotrophic fungal pathogen, Moniliophthora roreri, which causes frosty pod rot disease of cacao: mechanisms of the biotrophic and necrotrophic phases.</title>
        <authorList>
            <person name="Meinhardt L.W."/>
            <person name="Costa G.G.L."/>
            <person name="Thomazella D.P.T."/>
            <person name="Teixeira P.J.P.L."/>
            <person name="Carazzolle M.F."/>
            <person name="Schuster S.C."/>
            <person name="Carlson J.E."/>
            <person name="Guiltinan M.J."/>
            <person name="Mieczkowski P."/>
            <person name="Farmer A."/>
            <person name="Ramaraj T."/>
            <person name="Crozier J."/>
            <person name="Davis R.E."/>
            <person name="Shao J."/>
            <person name="Melnick R.L."/>
            <person name="Pereira G.A.G."/>
            <person name="Bailey B.A."/>
        </authorList>
    </citation>
    <scope>NUCLEOTIDE SEQUENCE [LARGE SCALE GENOMIC DNA]</scope>
    <source>
        <strain evidence="10 11">MCA 2997</strain>
    </source>
</reference>
<dbReference type="OrthoDB" id="9986677at2759"/>
<evidence type="ECO:0000256" key="4">
    <source>
        <dbReference type="ARBA" id="ARBA00022692"/>
    </source>
</evidence>
<evidence type="ECO:0000256" key="3">
    <source>
        <dbReference type="ARBA" id="ARBA00022448"/>
    </source>
</evidence>
<keyword evidence="4 9" id="KW-0812">Transmembrane</keyword>
<dbReference type="Proteomes" id="UP000017559">
    <property type="component" value="Unassembled WGS sequence"/>
</dbReference>
<dbReference type="STRING" id="1381753.V2XD98"/>
<keyword evidence="5" id="KW-0571">Peptide transport</keyword>
<comment type="caution">
    <text evidence="10">The sequence shown here is derived from an EMBL/GenBank/DDBJ whole genome shotgun (WGS) entry which is preliminary data.</text>
</comment>
<dbReference type="GO" id="GO:0015031">
    <property type="term" value="P:protein transport"/>
    <property type="evidence" value="ECO:0007669"/>
    <property type="project" value="UniProtKB-KW"/>
</dbReference>
<dbReference type="KEGG" id="mrr:Moror_10656"/>